<reference evidence="2" key="1">
    <citation type="submission" date="2018-11" db="EMBL/GenBank/DDBJ databases">
        <authorList>
            <consortium name="Genoscope - CEA"/>
            <person name="William W."/>
        </authorList>
    </citation>
    <scope>NUCLEOTIDE SEQUENCE</scope>
</reference>
<dbReference type="Proteomes" id="UP000694005">
    <property type="component" value="Chromosome A10"/>
</dbReference>
<dbReference type="AlphaFoldDB" id="A0A3P6D4R2"/>
<sequence>MHPSSRPGCAPLVDLFRCEAKRFRSVGVFLRARLFPSLLVLLDPFVVITVVSSGEDIVSGRADLLRVLRRGGACGGVALLGGSSFLNNVSALSCGCSSPRVSLSGWVGCSLGGRLRAVLG</sequence>
<evidence type="ECO:0000313" key="2">
    <source>
        <dbReference type="EMBL" id="VDD19654.1"/>
    </source>
</evidence>
<name>A0A3P6D4R2_BRACM</name>
<organism evidence="2">
    <name type="scientific">Brassica campestris</name>
    <name type="common">Field mustard</name>
    <dbReference type="NCBI Taxonomy" id="3711"/>
    <lineage>
        <taxon>Eukaryota</taxon>
        <taxon>Viridiplantae</taxon>
        <taxon>Streptophyta</taxon>
        <taxon>Embryophyta</taxon>
        <taxon>Tracheophyta</taxon>
        <taxon>Spermatophyta</taxon>
        <taxon>Magnoliopsida</taxon>
        <taxon>eudicotyledons</taxon>
        <taxon>Gunneridae</taxon>
        <taxon>Pentapetalae</taxon>
        <taxon>rosids</taxon>
        <taxon>malvids</taxon>
        <taxon>Brassicales</taxon>
        <taxon>Brassicaceae</taxon>
        <taxon>Brassiceae</taxon>
        <taxon>Brassica</taxon>
    </lineage>
</organism>
<dbReference type="EMBL" id="LR031577">
    <property type="protein sequence ID" value="VDD19654.1"/>
    <property type="molecule type" value="Genomic_DNA"/>
</dbReference>
<evidence type="ECO:0000313" key="1">
    <source>
        <dbReference type="EMBL" id="CAG7911285.1"/>
    </source>
</evidence>
<dbReference type="Gramene" id="A10p25310.2_BraZ1">
    <property type="protein sequence ID" value="A10p25310.2_BraZ1.CDS"/>
    <property type="gene ID" value="A10g25310.2_BraZ1"/>
</dbReference>
<protein>
    <submittedName>
        <fullName evidence="1">Uncharacterized protein</fullName>
    </submittedName>
</protein>
<proteinExistence type="predicted"/>
<dbReference type="EMBL" id="LS974626">
    <property type="protein sequence ID" value="CAG7911285.1"/>
    <property type="molecule type" value="Genomic_DNA"/>
</dbReference>
<accession>A0A3P6D4R2</accession>
<gene>
    <name evidence="2" type="ORF">BRAA10T44496Z</name>
    <name evidence="1" type="ORF">BRAPAZ1V2_A10P25310.2</name>
</gene>